<evidence type="ECO:0000313" key="3">
    <source>
        <dbReference type="EMBL" id="GGH74655.1"/>
    </source>
</evidence>
<evidence type="ECO:0000313" key="4">
    <source>
        <dbReference type="Proteomes" id="UP000602050"/>
    </source>
</evidence>
<dbReference type="Pfam" id="PF22725">
    <property type="entry name" value="GFO_IDH_MocA_C3"/>
    <property type="match status" value="1"/>
</dbReference>
<evidence type="ECO:0000259" key="2">
    <source>
        <dbReference type="Pfam" id="PF22725"/>
    </source>
</evidence>
<comment type="caution">
    <text evidence="3">The sequence shown here is derived from an EMBL/GenBank/DDBJ whole genome shotgun (WGS) entry which is preliminary data.</text>
</comment>
<dbReference type="InterPro" id="IPR055170">
    <property type="entry name" value="GFO_IDH_MocA-like_dom"/>
</dbReference>
<name>A0A8J2ZS40_9BACI</name>
<protein>
    <recommendedName>
        <fullName evidence="2">GFO/IDH/MocA-like oxidoreductase domain-containing protein</fullName>
    </recommendedName>
</protein>
<gene>
    <name evidence="3" type="ORF">GCM10010978_13740</name>
</gene>
<dbReference type="RefSeq" id="WP_188391651.1">
    <property type="nucleotide sequence ID" value="NZ_BMEV01000020.1"/>
</dbReference>
<dbReference type="AlphaFoldDB" id="A0A8J2ZS40"/>
<reference evidence="3" key="1">
    <citation type="journal article" date="2014" name="Int. J. Syst. Evol. Microbiol.">
        <title>Complete genome sequence of Corynebacterium casei LMG S-19264T (=DSM 44701T), isolated from a smear-ripened cheese.</title>
        <authorList>
            <consortium name="US DOE Joint Genome Institute (JGI-PGF)"/>
            <person name="Walter F."/>
            <person name="Albersmeier A."/>
            <person name="Kalinowski J."/>
            <person name="Ruckert C."/>
        </authorList>
    </citation>
    <scope>NUCLEOTIDE SEQUENCE</scope>
    <source>
        <strain evidence="3">CGMCC 1.12360</strain>
    </source>
</reference>
<evidence type="ECO:0000256" key="1">
    <source>
        <dbReference type="ARBA" id="ARBA00023002"/>
    </source>
</evidence>
<sequence length="118" mass="13000">MSKEKGGGCLYDVGCYGIHSIRNILGMEPKSVYIHAILDESYGVDTDVVGYLSFPQNVRAVFDASFNMAKRAEYEVAGTIGRILVPRAFLPDWYGGDKEIIVEKEGEKKITYVQGGSV</sequence>
<reference evidence="3" key="2">
    <citation type="submission" date="2020-09" db="EMBL/GenBank/DDBJ databases">
        <authorList>
            <person name="Sun Q."/>
            <person name="Zhou Y."/>
        </authorList>
    </citation>
    <scope>NUCLEOTIDE SEQUENCE</scope>
    <source>
        <strain evidence="3">CGMCC 1.12360</strain>
    </source>
</reference>
<dbReference type="EMBL" id="BMEV01000020">
    <property type="protein sequence ID" value="GGH74655.1"/>
    <property type="molecule type" value="Genomic_DNA"/>
</dbReference>
<proteinExistence type="predicted"/>
<feature type="domain" description="GFO/IDH/MocA-like oxidoreductase" evidence="2">
    <location>
        <begin position="2"/>
        <end position="83"/>
    </location>
</feature>
<dbReference type="GO" id="GO:0016491">
    <property type="term" value="F:oxidoreductase activity"/>
    <property type="evidence" value="ECO:0007669"/>
    <property type="project" value="UniProtKB-KW"/>
</dbReference>
<dbReference type="PANTHER" id="PTHR22604">
    <property type="entry name" value="OXIDOREDUCTASES"/>
    <property type="match status" value="1"/>
</dbReference>
<dbReference type="Proteomes" id="UP000602050">
    <property type="component" value="Unassembled WGS sequence"/>
</dbReference>
<dbReference type="InterPro" id="IPR050984">
    <property type="entry name" value="Gfo/Idh/MocA_domain"/>
</dbReference>
<accession>A0A8J2ZS40</accession>
<organism evidence="3 4">
    <name type="scientific">Compostibacillus humi</name>
    <dbReference type="NCBI Taxonomy" id="1245525"/>
    <lineage>
        <taxon>Bacteria</taxon>
        <taxon>Bacillati</taxon>
        <taxon>Bacillota</taxon>
        <taxon>Bacilli</taxon>
        <taxon>Bacillales</taxon>
        <taxon>Bacillaceae</taxon>
        <taxon>Compostibacillus</taxon>
    </lineage>
</organism>
<dbReference type="SUPFAM" id="SSF55347">
    <property type="entry name" value="Glyceraldehyde-3-phosphate dehydrogenase-like, C-terminal domain"/>
    <property type="match status" value="1"/>
</dbReference>
<keyword evidence="1" id="KW-0560">Oxidoreductase</keyword>
<dbReference type="Gene3D" id="3.30.360.10">
    <property type="entry name" value="Dihydrodipicolinate Reductase, domain 2"/>
    <property type="match status" value="1"/>
</dbReference>
<dbReference type="PANTHER" id="PTHR22604:SF105">
    <property type="entry name" value="TRANS-1,2-DIHYDROBENZENE-1,2-DIOL DEHYDROGENASE"/>
    <property type="match status" value="1"/>
</dbReference>
<keyword evidence="4" id="KW-1185">Reference proteome</keyword>